<accession>A0ABY8H7J3</accession>
<gene>
    <name evidence="5" type="ORF">P8192_03030</name>
</gene>
<dbReference type="InterPro" id="IPR000524">
    <property type="entry name" value="Tscrpt_reg_HTH_GntR"/>
</dbReference>
<dbReference type="SMART" id="SM00345">
    <property type="entry name" value="HTH_GNTR"/>
    <property type="match status" value="1"/>
</dbReference>
<reference evidence="5 6" key="1">
    <citation type="submission" date="2023-04" db="EMBL/GenBank/DDBJ databases">
        <title>Funneling lignin-derived compounds into biodiesel using alkali-halophilic Citricoccus sp. P2.</title>
        <authorList>
            <person name="Luo C.-B."/>
        </authorList>
    </citation>
    <scope>NUCLEOTIDE SEQUENCE [LARGE SCALE GENOMIC DNA]</scope>
    <source>
        <strain evidence="5 6">P2</strain>
    </source>
</reference>
<evidence type="ECO:0000256" key="1">
    <source>
        <dbReference type="ARBA" id="ARBA00023015"/>
    </source>
</evidence>
<dbReference type="SMART" id="SM00895">
    <property type="entry name" value="FCD"/>
    <property type="match status" value="1"/>
</dbReference>
<keyword evidence="2" id="KW-0238">DNA-binding</keyword>
<dbReference type="InterPro" id="IPR036388">
    <property type="entry name" value="WH-like_DNA-bd_sf"/>
</dbReference>
<dbReference type="RefSeq" id="WP_278158406.1">
    <property type="nucleotide sequence ID" value="NZ_CP121252.1"/>
</dbReference>
<proteinExistence type="predicted"/>
<evidence type="ECO:0000313" key="6">
    <source>
        <dbReference type="Proteomes" id="UP001219037"/>
    </source>
</evidence>
<name>A0ABY8H7J3_9MICC</name>
<dbReference type="PROSITE" id="PS50949">
    <property type="entry name" value="HTH_GNTR"/>
    <property type="match status" value="1"/>
</dbReference>
<dbReference type="SUPFAM" id="SSF48008">
    <property type="entry name" value="GntR ligand-binding domain-like"/>
    <property type="match status" value="1"/>
</dbReference>
<dbReference type="InterPro" id="IPR036390">
    <property type="entry name" value="WH_DNA-bd_sf"/>
</dbReference>
<dbReference type="Proteomes" id="UP001219037">
    <property type="component" value="Chromosome"/>
</dbReference>
<evidence type="ECO:0000313" key="5">
    <source>
        <dbReference type="EMBL" id="WFP17115.1"/>
    </source>
</evidence>
<evidence type="ECO:0000256" key="2">
    <source>
        <dbReference type="ARBA" id="ARBA00023125"/>
    </source>
</evidence>
<organism evidence="5 6">
    <name type="scientific">Citricoccus muralis</name>
    <dbReference type="NCBI Taxonomy" id="169134"/>
    <lineage>
        <taxon>Bacteria</taxon>
        <taxon>Bacillati</taxon>
        <taxon>Actinomycetota</taxon>
        <taxon>Actinomycetes</taxon>
        <taxon>Micrococcales</taxon>
        <taxon>Micrococcaceae</taxon>
        <taxon>Citricoccus</taxon>
    </lineage>
</organism>
<dbReference type="PANTHER" id="PTHR43537:SF24">
    <property type="entry name" value="GLUCONATE OPERON TRANSCRIPTIONAL REPRESSOR"/>
    <property type="match status" value="1"/>
</dbReference>
<keyword evidence="6" id="KW-1185">Reference proteome</keyword>
<sequence length="216" mass="23018">MKTSRPVTAADVAQYIRTSITSGEMVPGQRLVEADLAEAVGASRGHVRSALADLAVEGLIERIQNRGARVRQVTLEEALEIIEVRAAVEALCAAKAAEKVSEDEITELRDIGTNMTDAVETGNQAAYARGNELLHAAIIRIADQKTAAETIRRLQAQAVRYQYRLSAQPGRSQVSLPEHLAIIEAVCTRDADAARDAMHAHLSSVAGAIQGVTSAG</sequence>
<keyword evidence="3" id="KW-0804">Transcription</keyword>
<keyword evidence="1" id="KW-0805">Transcription regulation</keyword>
<dbReference type="CDD" id="cd07377">
    <property type="entry name" value="WHTH_GntR"/>
    <property type="match status" value="1"/>
</dbReference>
<evidence type="ECO:0000259" key="4">
    <source>
        <dbReference type="PROSITE" id="PS50949"/>
    </source>
</evidence>
<dbReference type="Gene3D" id="1.10.10.10">
    <property type="entry name" value="Winged helix-like DNA-binding domain superfamily/Winged helix DNA-binding domain"/>
    <property type="match status" value="1"/>
</dbReference>
<dbReference type="SUPFAM" id="SSF46785">
    <property type="entry name" value="Winged helix' DNA-binding domain"/>
    <property type="match status" value="1"/>
</dbReference>
<dbReference type="InterPro" id="IPR008920">
    <property type="entry name" value="TF_FadR/GntR_C"/>
</dbReference>
<dbReference type="EMBL" id="CP121252">
    <property type="protein sequence ID" value="WFP17115.1"/>
    <property type="molecule type" value="Genomic_DNA"/>
</dbReference>
<evidence type="ECO:0000256" key="3">
    <source>
        <dbReference type="ARBA" id="ARBA00023163"/>
    </source>
</evidence>
<dbReference type="InterPro" id="IPR011711">
    <property type="entry name" value="GntR_C"/>
</dbReference>
<dbReference type="Gene3D" id="1.20.120.530">
    <property type="entry name" value="GntR ligand-binding domain-like"/>
    <property type="match status" value="1"/>
</dbReference>
<protein>
    <submittedName>
        <fullName evidence="5">GntR family transcriptional regulator</fullName>
    </submittedName>
</protein>
<feature type="domain" description="HTH gntR-type" evidence="4">
    <location>
        <begin position="6"/>
        <end position="73"/>
    </location>
</feature>
<dbReference type="Pfam" id="PF00392">
    <property type="entry name" value="GntR"/>
    <property type="match status" value="1"/>
</dbReference>
<dbReference type="Pfam" id="PF07729">
    <property type="entry name" value="FCD"/>
    <property type="match status" value="1"/>
</dbReference>
<dbReference type="PANTHER" id="PTHR43537">
    <property type="entry name" value="TRANSCRIPTIONAL REGULATOR, GNTR FAMILY"/>
    <property type="match status" value="1"/>
</dbReference>